<evidence type="ECO:0000256" key="1">
    <source>
        <dbReference type="ARBA" id="ARBA00006486"/>
    </source>
</evidence>
<dbReference type="GO" id="GO:0016829">
    <property type="term" value="F:lyase activity"/>
    <property type="evidence" value="ECO:0007669"/>
    <property type="project" value="UniProtKB-KW"/>
</dbReference>
<name>A0A645JEH8_9ZZZZ</name>
<protein>
    <recommendedName>
        <fullName evidence="3">Dihydroxy-acid/6-phosphogluconate dehydratase N-terminal domain-containing protein</fullName>
    </recommendedName>
</protein>
<dbReference type="Pfam" id="PF00920">
    <property type="entry name" value="ILVD_EDD_N"/>
    <property type="match status" value="1"/>
</dbReference>
<organism evidence="4">
    <name type="scientific">bioreactor metagenome</name>
    <dbReference type="NCBI Taxonomy" id="1076179"/>
    <lineage>
        <taxon>unclassified sequences</taxon>
        <taxon>metagenomes</taxon>
        <taxon>ecological metagenomes</taxon>
    </lineage>
</organism>
<evidence type="ECO:0000259" key="3">
    <source>
        <dbReference type="Pfam" id="PF00920"/>
    </source>
</evidence>
<comment type="caution">
    <text evidence="4">The sequence shown here is derived from an EMBL/GenBank/DDBJ whole genome shotgun (WGS) entry which is preliminary data.</text>
</comment>
<dbReference type="SUPFAM" id="SSF143975">
    <property type="entry name" value="IlvD/EDD N-terminal domain-like"/>
    <property type="match status" value="1"/>
</dbReference>
<evidence type="ECO:0000256" key="2">
    <source>
        <dbReference type="ARBA" id="ARBA00023239"/>
    </source>
</evidence>
<dbReference type="EMBL" id="VSSQ01138789">
    <property type="protein sequence ID" value="MPN61747.1"/>
    <property type="molecule type" value="Genomic_DNA"/>
</dbReference>
<gene>
    <name evidence="4" type="ORF">SDC9_209489</name>
</gene>
<dbReference type="InterPro" id="IPR000581">
    <property type="entry name" value="ILV_EDD_N"/>
</dbReference>
<sequence length="117" mass="12786">MKRAHAFLQDEADYLGLGDISQTAIVERLVANRPRICIIQGSADHPAHLFDHEHTLRAAARIWQNGGVPFTFGIPVICDGTAQSNIGQSYSLASRNHIGGTAPEQVRSAIARARQRM</sequence>
<accession>A0A645JEH8</accession>
<feature type="domain" description="Dihydroxy-acid/6-phosphogluconate dehydratase N-terminal" evidence="3">
    <location>
        <begin position="33"/>
        <end position="101"/>
    </location>
</feature>
<dbReference type="AlphaFoldDB" id="A0A645JEH8"/>
<reference evidence="4" key="1">
    <citation type="submission" date="2019-08" db="EMBL/GenBank/DDBJ databases">
        <authorList>
            <person name="Kucharzyk K."/>
            <person name="Murdoch R.W."/>
            <person name="Higgins S."/>
            <person name="Loffler F."/>
        </authorList>
    </citation>
    <scope>NUCLEOTIDE SEQUENCE</scope>
</reference>
<evidence type="ECO:0000313" key="4">
    <source>
        <dbReference type="EMBL" id="MPN61747.1"/>
    </source>
</evidence>
<comment type="similarity">
    <text evidence="1">Belongs to the IlvD/Edd family.</text>
</comment>
<dbReference type="InterPro" id="IPR037237">
    <property type="entry name" value="IlvD/EDD_N"/>
</dbReference>
<keyword evidence="2" id="KW-0456">Lyase</keyword>
<proteinExistence type="inferred from homology"/>